<proteinExistence type="predicted"/>
<dbReference type="InterPro" id="IPR007712">
    <property type="entry name" value="RelE/ParE_toxin"/>
</dbReference>
<gene>
    <name evidence="2" type="ORF">Loa_00056</name>
</gene>
<dbReference type="Proteomes" id="UP000018838">
    <property type="component" value="Chromosome"/>
</dbReference>
<dbReference type="KEGG" id="lok:Loa_00056"/>
<accession>W0BAJ9</accession>
<dbReference type="Pfam" id="PF05016">
    <property type="entry name" value="ParE_toxin"/>
    <property type="match status" value="1"/>
</dbReference>
<dbReference type="eggNOG" id="COG3668">
    <property type="taxonomic scope" value="Bacteria"/>
</dbReference>
<dbReference type="Gene3D" id="3.30.2310.20">
    <property type="entry name" value="RelE-like"/>
    <property type="match status" value="1"/>
</dbReference>
<dbReference type="STRING" id="1268635.Loa_00056"/>
<organism evidence="2 3">
    <name type="scientific">Legionella oakridgensis ATCC 33761 = DSM 21215</name>
    <dbReference type="NCBI Taxonomy" id="1268635"/>
    <lineage>
        <taxon>Bacteria</taxon>
        <taxon>Pseudomonadati</taxon>
        <taxon>Pseudomonadota</taxon>
        <taxon>Gammaproteobacteria</taxon>
        <taxon>Legionellales</taxon>
        <taxon>Legionellaceae</taxon>
        <taxon>Legionella</taxon>
    </lineage>
</organism>
<dbReference type="HOGENOM" id="CLU_3008774_0_0_6"/>
<keyword evidence="1" id="KW-1277">Toxin-antitoxin system</keyword>
<evidence type="ECO:0000256" key="1">
    <source>
        <dbReference type="ARBA" id="ARBA00022649"/>
    </source>
</evidence>
<dbReference type="InterPro" id="IPR035093">
    <property type="entry name" value="RelE/ParE_toxin_dom_sf"/>
</dbReference>
<reference evidence="2 3" key="1">
    <citation type="journal article" date="2013" name="Int. J. Med. Microbiol.">
        <title>Legionella oakridgensis ATCC 33761 genome sequence and phenotypic characterization reveals its replication capacity in amoebae.</title>
        <authorList>
            <person name="Brzuszkiewicz E."/>
            <person name="Schulz T."/>
            <person name="Rydzewski K."/>
            <person name="Daniel R."/>
            <person name="Gillmaier N."/>
            <person name="Dittmann C."/>
            <person name="Holland G."/>
            <person name="Schunder E."/>
            <person name="Lautner M."/>
            <person name="Eisenreich W."/>
            <person name="Luck C."/>
            <person name="Heuner K."/>
        </authorList>
    </citation>
    <scope>NUCLEOTIDE SEQUENCE [LARGE SCALE GENOMIC DNA]</scope>
    <source>
        <strain>OR-10</strain>
        <strain evidence="3">ATCC 33761</strain>
    </source>
</reference>
<keyword evidence="3" id="KW-1185">Reference proteome</keyword>
<evidence type="ECO:0000313" key="3">
    <source>
        <dbReference type="Proteomes" id="UP000018838"/>
    </source>
</evidence>
<dbReference type="AlphaFoldDB" id="W0BAJ9"/>
<dbReference type="PATRIC" id="fig|1268635.3.peg.59"/>
<dbReference type="EMBL" id="CP004006">
    <property type="protein sequence ID" value="AHE65647.1"/>
    <property type="molecule type" value="Genomic_DNA"/>
</dbReference>
<evidence type="ECO:0000313" key="2">
    <source>
        <dbReference type="EMBL" id="AHE65647.1"/>
    </source>
</evidence>
<sequence length="56" mass="6525">MNPYQFSTQAQKDLIKIRQFTLKHWGAKQSTNYLEKLKNTLQLLSEMPLIGKKLCG</sequence>
<name>W0BAJ9_9GAMM</name>
<protein>
    <submittedName>
        <fullName evidence="2">Plasmid stabilization system protein</fullName>
    </submittedName>
</protein>
<dbReference type="RefSeq" id="WP_237758055.1">
    <property type="nucleotide sequence ID" value="NZ_CP004006.1"/>
</dbReference>